<organism evidence="1">
    <name type="scientific">freshwater metagenome</name>
    <dbReference type="NCBI Taxonomy" id="449393"/>
    <lineage>
        <taxon>unclassified sequences</taxon>
        <taxon>metagenomes</taxon>
        <taxon>ecological metagenomes</taxon>
    </lineage>
</organism>
<accession>A0A6J6BTB8</accession>
<gene>
    <name evidence="1" type="ORF">UFOPK1446_00478</name>
</gene>
<name>A0A6J6BTB8_9ZZZZ</name>
<dbReference type="EMBL" id="CAEZSO010000077">
    <property type="protein sequence ID" value="CAB4542391.1"/>
    <property type="molecule type" value="Genomic_DNA"/>
</dbReference>
<reference evidence="1" key="1">
    <citation type="submission" date="2020-05" db="EMBL/GenBank/DDBJ databases">
        <authorList>
            <person name="Chiriac C."/>
            <person name="Salcher M."/>
            <person name="Ghai R."/>
            <person name="Kavagutti S V."/>
        </authorList>
    </citation>
    <scope>NUCLEOTIDE SEQUENCE</scope>
</reference>
<evidence type="ECO:0000313" key="1">
    <source>
        <dbReference type="EMBL" id="CAB4542391.1"/>
    </source>
</evidence>
<protein>
    <submittedName>
        <fullName evidence="1">Unannotated protein</fullName>
    </submittedName>
</protein>
<sequence>MIEVAGSSKDHVLGQVTTLVITVHDAAGHIRDGFQRTDDGTTDRGIPQQRTGEFIVNQVRRIVVAHGHFLKHDIAFAINISGTHQR</sequence>
<proteinExistence type="predicted"/>
<dbReference type="AlphaFoldDB" id="A0A6J6BTB8"/>